<dbReference type="HOGENOM" id="CLU_028808_3_0_2"/>
<feature type="transmembrane region" description="Helical" evidence="6">
    <location>
        <begin position="132"/>
        <end position="152"/>
    </location>
</feature>
<evidence type="ECO:0000256" key="1">
    <source>
        <dbReference type="ARBA" id="ARBA00004141"/>
    </source>
</evidence>
<dbReference type="OrthoDB" id="11310at2157"/>
<gene>
    <name evidence="7" type="ORF">Asulf_02148</name>
</gene>
<keyword evidence="8" id="KW-1185">Reference proteome</keyword>
<reference evidence="7 8" key="1">
    <citation type="journal article" date="2013" name="Genome Announc.">
        <title>Complete Genome Sequence of the Thermophilic and Facultatively Chemolithoautotrophic Sulfate Reducer Archaeoglobus sulfaticallidus Strain PM70-1T.</title>
        <authorList>
            <person name="Stokke R."/>
            <person name="Hocking W.P."/>
            <person name="Steinsbu B.O."/>
            <person name="Steen I.H."/>
        </authorList>
    </citation>
    <scope>NUCLEOTIDE SEQUENCE [LARGE SCALE GENOMIC DNA]</scope>
    <source>
        <strain evidence="7">PM70-1</strain>
    </source>
</reference>
<evidence type="ECO:0000256" key="5">
    <source>
        <dbReference type="ARBA" id="ARBA00023136"/>
    </source>
</evidence>
<dbReference type="STRING" id="387631.Asulf_02148"/>
<keyword evidence="3 6" id="KW-0812">Transmembrane</keyword>
<dbReference type="SUPFAM" id="SSF81345">
    <property type="entry name" value="ABC transporter involved in vitamin B12 uptake, BtuC"/>
    <property type="match status" value="1"/>
</dbReference>
<sequence>MGDLLLEPFVVRALIAILIIAINASIAGSFTVFRNVSFLIAGASHSALAGYALLILLSGYGIHLNPYFGSIAFALAIAYLAGRSKETNTAIGIAFAMSMSLAILFISMTKEYASKVWTILVGDLFLLTNQDIYLMILMTILIVIASAIYYRAFLFISFDPEGAEAFGINVKLYNYILLSMISLSTIILLKGVGAILVFAMLVAPSASANLIARNIREVFVCSFLIALTSMLFSLIISFFIELSPSALASLIASTAYFIASFRKE</sequence>
<feature type="transmembrane region" description="Helical" evidence="6">
    <location>
        <begin position="195"/>
        <end position="212"/>
    </location>
</feature>
<dbReference type="PANTHER" id="PTHR30477:SF21">
    <property type="entry name" value="ABC-3 PROTEIN"/>
    <property type="match status" value="1"/>
</dbReference>
<feature type="transmembrane region" description="Helical" evidence="6">
    <location>
        <begin position="89"/>
        <end position="108"/>
    </location>
</feature>
<accession>N0BGH6</accession>
<evidence type="ECO:0000313" key="7">
    <source>
        <dbReference type="EMBL" id="AGK62103.1"/>
    </source>
</evidence>
<dbReference type="Gene3D" id="1.10.3470.10">
    <property type="entry name" value="ABC transporter involved in vitamin B12 uptake, BtuC"/>
    <property type="match status" value="1"/>
</dbReference>
<feature type="transmembrane region" description="Helical" evidence="6">
    <location>
        <begin position="172"/>
        <end position="189"/>
    </location>
</feature>
<evidence type="ECO:0000256" key="3">
    <source>
        <dbReference type="ARBA" id="ARBA00022692"/>
    </source>
</evidence>
<feature type="transmembrane region" description="Helical" evidence="6">
    <location>
        <begin position="219"/>
        <end position="240"/>
    </location>
</feature>
<dbReference type="Proteomes" id="UP000013307">
    <property type="component" value="Chromosome"/>
</dbReference>
<dbReference type="GO" id="GO:0043190">
    <property type="term" value="C:ATP-binding cassette (ABC) transporter complex"/>
    <property type="evidence" value="ECO:0007669"/>
    <property type="project" value="InterPro"/>
</dbReference>
<keyword evidence="4 6" id="KW-1133">Transmembrane helix</keyword>
<dbReference type="Pfam" id="PF00950">
    <property type="entry name" value="ABC-3"/>
    <property type="match status" value="1"/>
</dbReference>
<keyword evidence="5 6" id="KW-0472">Membrane</keyword>
<dbReference type="eggNOG" id="arCOG01006">
    <property type="taxonomic scope" value="Archaea"/>
</dbReference>
<organism evidence="7 8">
    <name type="scientific">Archaeoglobus sulfaticallidus PM70-1</name>
    <dbReference type="NCBI Taxonomy" id="387631"/>
    <lineage>
        <taxon>Archaea</taxon>
        <taxon>Methanobacteriati</taxon>
        <taxon>Methanobacteriota</taxon>
        <taxon>Archaeoglobi</taxon>
        <taxon>Archaeoglobales</taxon>
        <taxon>Archaeoglobaceae</taxon>
        <taxon>Archaeoglobus</taxon>
    </lineage>
</organism>
<dbReference type="GO" id="GO:0055085">
    <property type="term" value="P:transmembrane transport"/>
    <property type="evidence" value="ECO:0007669"/>
    <property type="project" value="InterPro"/>
</dbReference>
<comment type="subcellular location">
    <subcellularLocation>
        <location evidence="1">Membrane</location>
        <topology evidence="1">Multi-pass membrane protein</topology>
    </subcellularLocation>
</comment>
<proteinExistence type="inferred from homology"/>
<feature type="transmembrane region" description="Helical" evidence="6">
    <location>
        <begin position="246"/>
        <end position="262"/>
    </location>
</feature>
<evidence type="ECO:0000256" key="6">
    <source>
        <dbReference type="SAM" id="Phobius"/>
    </source>
</evidence>
<feature type="transmembrane region" description="Helical" evidence="6">
    <location>
        <begin position="12"/>
        <end position="33"/>
    </location>
</feature>
<dbReference type="InterPro" id="IPR037294">
    <property type="entry name" value="ABC_BtuC-like"/>
</dbReference>
<dbReference type="KEGG" id="ast:Asulf_02148"/>
<dbReference type="GeneID" id="15393781"/>
<dbReference type="EMBL" id="CP005290">
    <property type="protein sequence ID" value="AGK62103.1"/>
    <property type="molecule type" value="Genomic_DNA"/>
</dbReference>
<name>N0BGH6_9EURY</name>
<protein>
    <submittedName>
        <fullName evidence="7">ABC-type Mn2+/Zn2+ transport systems, permease component</fullName>
    </submittedName>
</protein>
<evidence type="ECO:0000256" key="4">
    <source>
        <dbReference type="ARBA" id="ARBA00022989"/>
    </source>
</evidence>
<dbReference type="PANTHER" id="PTHR30477">
    <property type="entry name" value="ABC-TRANSPORTER METAL-BINDING PROTEIN"/>
    <property type="match status" value="1"/>
</dbReference>
<evidence type="ECO:0000313" key="8">
    <source>
        <dbReference type="Proteomes" id="UP000013307"/>
    </source>
</evidence>
<comment type="similarity">
    <text evidence="2">Belongs to the ABC-3 integral membrane protein family.</text>
</comment>
<evidence type="ECO:0000256" key="2">
    <source>
        <dbReference type="ARBA" id="ARBA00008034"/>
    </source>
</evidence>
<dbReference type="RefSeq" id="WP_015591699.1">
    <property type="nucleotide sequence ID" value="NC_021169.1"/>
</dbReference>
<feature type="transmembrane region" description="Helical" evidence="6">
    <location>
        <begin position="64"/>
        <end position="82"/>
    </location>
</feature>
<dbReference type="AlphaFoldDB" id="N0BGH6"/>
<feature type="transmembrane region" description="Helical" evidence="6">
    <location>
        <begin position="38"/>
        <end position="58"/>
    </location>
</feature>
<dbReference type="InterPro" id="IPR001626">
    <property type="entry name" value="ABC_TroCD"/>
</dbReference>